<proteinExistence type="predicted"/>
<gene>
    <name evidence="1" type="ORF">Y1Q_0022233</name>
</gene>
<dbReference type="Proteomes" id="UP000050525">
    <property type="component" value="Unassembled WGS sequence"/>
</dbReference>
<organism evidence="1 2">
    <name type="scientific">Alligator mississippiensis</name>
    <name type="common">American alligator</name>
    <dbReference type="NCBI Taxonomy" id="8496"/>
    <lineage>
        <taxon>Eukaryota</taxon>
        <taxon>Metazoa</taxon>
        <taxon>Chordata</taxon>
        <taxon>Craniata</taxon>
        <taxon>Vertebrata</taxon>
        <taxon>Euteleostomi</taxon>
        <taxon>Archelosauria</taxon>
        <taxon>Archosauria</taxon>
        <taxon>Crocodylia</taxon>
        <taxon>Alligatoridae</taxon>
        <taxon>Alligatorinae</taxon>
        <taxon>Alligator</taxon>
    </lineage>
</organism>
<accession>A0A151P047</accession>
<dbReference type="EMBL" id="AKHW03001467">
    <property type="protein sequence ID" value="KYO42383.1"/>
    <property type="molecule type" value="Genomic_DNA"/>
</dbReference>
<keyword evidence="2" id="KW-1185">Reference proteome</keyword>
<evidence type="ECO:0000313" key="2">
    <source>
        <dbReference type="Proteomes" id="UP000050525"/>
    </source>
</evidence>
<comment type="caution">
    <text evidence="1">The sequence shown here is derived from an EMBL/GenBank/DDBJ whole genome shotgun (WGS) entry which is preliminary data.</text>
</comment>
<reference evidence="1 2" key="1">
    <citation type="journal article" date="2012" name="Genome Biol.">
        <title>Sequencing three crocodilian genomes to illuminate the evolution of archosaurs and amniotes.</title>
        <authorList>
            <person name="St John J.A."/>
            <person name="Braun E.L."/>
            <person name="Isberg S.R."/>
            <person name="Miles L.G."/>
            <person name="Chong A.Y."/>
            <person name="Gongora J."/>
            <person name="Dalzell P."/>
            <person name="Moran C."/>
            <person name="Bed'hom B."/>
            <person name="Abzhanov A."/>
            <person name="Burgess S.C."/>
            <person name="Cooksey A.M."/>
            <person name="Castoe T.A."/>
            <person name="Crawford N.G."/>
            <person name="Densmore L.D."/>
            <person name="Drew J.C."/>
            <person name="Edwards S.V."/>
            <person name="Faircloth B.C."/>
            <person name="Fujita M.K."/>
            <person name="Greenwold M.J."/>
            <person name="Hoffmann F.G."/>
            <person name="Howard J.M."/>
            <person name="Iguchi T."/>
            <person name="Janes D.E."/>
            <person name="Khan S.Y."/>
            <person name="Kohno S."/>
            <person name="de Koning A.J."/>
            <person name="Lance S.L."/>
            <person name="McCarthy F.M."/>
            <person name="McCormack J.E."/>
            <person name="Merchant M.E."/>
            <person name="Peterson D.G."/>
            <person name="Pollock D.D."/>
            <person name="Pourmand N."/>
            <person name="Raney B.J."/>
            <person name="Roessler K.A."/>
            <person name="Sanford J.R."/>
            <person name="Sawyer R.H."/>
            <person name="Schmidt C.J."/>
            <person name="Triplett E.W."/>
            <person name="Tuberville T.D."/>
            <person name="Venegas-Anaya M."/>
            <person name="Howard J.T."/>
            <person name="Jarvis E.D."/>
            <person name="Guillette L.J.Jr."/>
            <person name="Glenn T.C."/>
            <person name="Green R.E."/>
            <person name="Ray D.A."/>
        </authorList>
    </citation>
    <scope>NUCLEOTIDE SEQUENCE [LARGE SCALE GENOMIC DNA]</scope>
    <source>
        <strain evidence="1">KSC_2009_1</strain>
    </source>
</reference>
<sequence length="78" mass="8746">MGVVGHNGEPLTCCFRSKPGVGSEKRHEKSFPHNIPSKKQCIRMNIKPFGVGAWSSLTCWRHHILTLILRQGPECSSF</sequence>
<protein>
    <submittedName>
        <fullName evidence="1">Uncharacterized protein</fullName>
    </submittedName>
</protein>
<dbReference type="AlphaFoldDB" id="A0A151P047"/>
<evidence type="ECO:0000313" key="1">
    <source>
        <dbReference type="EMBL" id="KYO42383.1"/>
    </source>
</evidence>
<name>A0A151P047_ALLMI</name>